<keyword evidence="4 5" id="KW-0238">DNA-binding</keyword>
<dbReference type="GO" id="GO:0003677">
    <property type="term" value="F:DNA binding"/>
    <property type="evidence" value="ECO:0007669"/>
    <property type="project" value="UniProtKB-UniRule"/>
</dbReference>
<dbReference type="SUPFAM" id="SSF57716">
    <property type="entry name" value="Glucocorticoid receptor-like (DNA-binding domain)"/>
    <property type="match status" value="1"/>
</dbReference>
<accession>A0A8S3S5R2</accession>
<evidence type="ECO:0000256" key="4">
    <source>
        <dbReference type="ARBA" id="ARBA00023125"/>
    </source>
</evidence>
<keyword evidence="9" id="KW-1185">Reference proteome</keyword>
<feature type="compositionally biased region" description="Polar residues" evidence="6">
    <location>
        <begin position="126"/>
        <end position="135"/>
    </location>
</feature>
<evidence type="ECO:0000313" key="8">
    <source>
        <dbReference type="EMBL" id="CAG2212308.1"/>
    </source>
</evidence>
<sequence>MPRGDRGGSSRGSGTRCVAANCGNTNADGFSLHSFPKDPNLRKKWTGFVKPERANCYGPTESPEEGEVECAVPTVHSHSIAKQVSMVKEKPIETEQPIPTTLKHALPRLEMLSRVVEYEVDDPKPTTATFSCQVNKKQKRDLSKARLIQRPRSIRTLQRK</sequence>
<keyword evidence="2 5" id="KW-0863">Zinc-finger</keyword>
<evidence type="ECO:0000313" key="9">
    <source>
        <dbReference type="Proteomes" id="UP000683360"/>
    </source>
</evidence>
<dbReference type="GO" id="GO:0008270">
    <property type="term" value="F:zinc ion binding"/>
    <property type="evidence" value="ECO:0007669"/>
    <property type="project" value="UniProtKB-KW"/>
</dbReference>
<protein>
    <recommendedName>
        <fullName evidence="7">THAP-type domain-containing protein</fullName>
    </recommendedName>
</protein>
<feature type="domain" description="THAP-type" evidence="7">
    <location>
        <begin position="13"/>
        <end position="102"/>
    </location>
</feature>
<evidence type="ECO:0000256" key="1">
    <source>
        <dbReference type="ARBA" id="ARBA00022723"/>
    </source>
</evidence>
<proteinExistence type="predicted"/>
<dbReference type="AlphaFoldDB" id="A0A8S3S5R2"/>
<gene>
    <name evidence="8" type="ORF">MEDL_26297</name>
</gene>
<evidence type="ECO:0000256" key="3">
    <source>
        <dbReference type="ARBA" id="ARBA00022833"/>
    </source>
</evidence>
<dbReference type="OrthoDB" id="5982876at2759"/>
<dbReference type="PROSITE" id="PS50950">
    <property type="entry name" value="ZF_THAP"/>
    <property type="match status" value="1"/>
</dbReference>
<comment type="caution">
    <text evidence="8">The sequence shown here is derived from an EMBL/GenBank/DDBJ whole genome shotgun (WGS) entry which is preliminary data.</text>
</comment>
<dbReference type="Proteomes" id="UP000683360">
    <property type="component" value="Unassembled WGS sequence"/>
</dbReference>
<dbReference type="EMBL" id="CAJPWZ010001294">
    <property type="protein sequence ID" value="CAG2212308.1"/>
    <property type="molecule type" value="Genomic_DNA"/>
</dbReference>
<feature type="region of interest" description="Disordered" evidence="6">
    <location>
        <begin position="124"/>
        <end position="160"/>
    </location>
</feature>
<feature type="compositionally biased region" description="Basic residues" evidence="6">
    <location>
        <begin position="147"/>
        <end position="160"/>
    </location>
</feature>
<evidence type="ECO:0000256" key="5">
    <source>
        <dbReference type="PROSITE-ProRule" id="PRU00309"/>
    </source>
</evidence>
<evidence type="ECO:0000256" key="2">
    <source>
        <dbReference type="ARBA" id="ARBA00022771"/>
    </source>
</evidence>
<name>A0A8S3S5R2_MYTED</name>
<keyword evidence="3" id="KW-0862">Zinc</keyword>
<dbReference type="Pfam" id="PF05485">
    <property type="entry name" value="THAP"/>
    <property type="match status" value="1"/>
</dbReference>
<keyword evidence="1" id="KW-0479">Metal-binding</keyword>
<evidence type="ECO:0000259" key="7">
    <source>
        <dbReference type="PROSITE" id="PS50950"/>
    </source>
</evidence>
<organism evidence="8 9">
    <name type="scientific">Mytilus edulis</name>
    <name type="common">Blue mussel</name>
    <dbReference type="NCBI Taxonomy" id="6550"/>
    <lineage>
        <taxon>Eukaryota</taxon>
        <taxon>Metazoa</taxon>
        <taxon>Spiralia</taxon>
        <taxon>Lophotrochozoa</taxon>
        <taxon>Mollusca</taxon>
        <taxon>Bivalvia</taxon>
        <taxon>Autobranchia</taxon>
        <taxon>Pteriomorphia</taxon>
        <taxon>Mytilida</taxon>
        <taxon>Mytiloidea</taxon>
        <taxon>Mytilidae</taxon>
        <taxon>Mytilinae</taxon>
        <taxon>Mytilus</taxon>
    </lineage>
</organism>
<evidence type="ECO:0000256" key="6">
    <source>
        <dbReference type="SAM" id="MobiDB-lite"/>
    </source>
</evidence>
<reference evidence="8" key="1">
    <citation type="submission" date="2021-03" db="EMBL/GenBank/DDBJ databases">
        <authorList>
            <person name="Bekaert M."/>
        </authorList>
    </citation>
    <scope>NUCLEOTIDE SEQUENCE</scope>
</reference>
<dbReference type="InterPro" id="IPR006612">
    <property type="entry name" value="THAP_Znf"/>
</dbReference>